<keyword evidence="3" id="KW-1185">Reference proteome</keyword>
<feature type="region of interest" description="Disordered" evidence="1">
    <location>
        <begin position="1"/>
        <end position="80"/>
    </location>
</feature>
<comment type="caution">
    <text evidence="2">The sequence shown here is derived from an EMBL/GenBank/DDBJ whole genome shotgun (WGS) entry which is preliminary data.</text>
</comment>
<dbReference type="AlphaFoldDB" id="A0ABD1ZUU9"/>
<proteinExistence type="predicted"/>
<dbReference type="Proteomes" id="UP001607302">
    <property type="component" value="Unassembled WGS sequence"/>
</dbReference>
<feature type="compositionally biased region" description="Basic and acidic residues" evidence="1">
    <location>
        <begin position="12"/>
        <end position="42"/>
    </location>
</feature>
<evidence type="ECO:0000313" key="2">
    <source>
        <dbReference type="EMBL" id="KAL2712138.1"/>
    </source>
</evidence>
<gene>
    <name evidence="2" type="ORF">V1478_018373</name>
</gene>
<sequence>MEIPEKEDEEGGGERGGREGEGEGKEELPADTHHFCHNRDIKSVTTKPVGGKEGDDASSLKPIEEAELKERDRRDEGKLKAKAKAKYIPSESFAVEERSTSAYHRKISNLHKETKNTNFTCTCQLLVCPTNVEHEIVNKINDTIQFADLHRVAIQVLCEKRIKLSIDDPTTFTWNRKNIN</sequence>
<dbReference type="EMBL" id="JAUDFV010000167">
    <property type="protein sequence ID" value="KAL2712138.1"/>
    <property type="molecule type" value="Genomic_DNA"/>
</dbReference>
<organism evidence="2 3">
    <name type="scientific">Vespula squamosa</name>
    <name type="common">Southern yellow jacket</name>
    <name type="synonym">Wasp</name>
    <dbReference type="NCBI Taxonomy" id="30214"/>
    <lineage>
        <taxon>Eukaryota</taxon>
        <taxon>Metazoa</taxon>
        <taxon>Ecdysozoa</taxon>
        <taxon>Arthropoda</taxon>
        <taxon>Hexapoda</taxon>
        <taxon>Insecta</taxon>
        <taxon>Pterygota</taxon>
        <taxon>Neoptera</taxon>
        <taxon>Endopterygota</taxon>
        <taxon>Hymenoptera</taxon>
        <taxon>Apocrita</taxon>
        <taxon>Aculeata</taxon>
        <taxon>Vespoidea</taxon>
        <taxon>Vespidae</taxon>
        <taxon>Vespinae</taxon>
        <taxon>Vespula</taxon>
    </lineage>
</organism>
<protein>
    <submittedName>
        <fullName evidence="2">Uncharacterized protein</fullName>
    </submittedName>
</protein>
<name>A0ABD1ZUU9_VESSQ</name>
<feature type="compositionally biased region" description="Acidic residues" evidence="1">
    <location>
        <begin position="1"/>
        <end position="11"/>
    </location>
</feature>
<feature type="compositionally biased region" description="Basic and acidic residues" evidence="1">
    <location>
        <begin position="62"/>
        <end position="79"/>
    </location>
</feature>
<reference evidence="2 3" key="1">
    <citation type="journal article" date="2024" name="Ann. Entomol. Soc. Am.">
        <title>Genomic analyses of the southern and eastern yellowjacket wasps (Hymenoptera: Vespidae) reveal evolutionary signatures of social life.</title>
        <authorList>
            <person name="Catto M.A."/>
            <person name="Caine P.B."/>
            <person name="Orr S.E."/>
            <person name="Hunt B.G."/>
            <person name="Goodisman M.A.D."/>
        </authorList>
    </citation>
    <scope>NUCLEOTIDE SEQUENCE [LARGE SCALE GENOMIC DNA]</scope>
    <source>
        <strain evidence="2">233</strain>
        <tissue evidence="2">Head and thorax</tissue>
    </source>
</reference>
<evidence type="ECO:0000313" key="3">
    <source>
        <dbReference type="Proteomes" id="UP001607302"/>
    </source>
</evidence>
<accession>A0ABD1ZUU9</accession>
<evidence type="ECO:0000256" key="1">
    <source>
        <dbReference type="SAM" id="MobiDB-lite"/>
    </source>
</evidence>